<dbReference type="AlphaFoldDB" id="A0A3R9WLT8"/>
<gene>
    <name evidence="1" type="ORF">HMF7854_00385</name>
</gene>
<protein>
    <submittedName>
        <fullName evidence="1">Uncharacterized protein</fullName>
    </submittedName>
</protein>
<organism evidence="1 2">
    <name type="scientific">Sphingomonas ginkgonis</name>
    <dbReference type="NCBI Taxonomy" id="2315330"/>
    <lineage>
        <taxon>Bacteria</taxon>
        <taxon>Pseudomonadati</taxon>
        <taxon>Pseudomonadota</taxon>
        <taxon>Alphaproteobacteria</taxon>
        <taxon>Sphingomonadales</taxon>
        <taxon>Sphingomonadaceae</taxon>
        <taxon>Sphingomonas</taxon>
    </lineage>
</organism>
<comment type="caution">
    <text evidence="1">The sequence shown here is derived from an EMBL/GenBank/DDBJ whole genome shotgun (WGS) entry which is preliminary data.</text>
</comment>
<evidence type="ECO:0000313" key="2">
    <source>
        <dbReference type="Proteomes" id="UP000274661"/>
    </source>
</evidence>
<dbReference type="Proteomes" id="UP000274661">
    <property type="component" value="Unassembled WGS sequence"/>
</dbReference>
<proteinExistence type="predicted"/>
<reference evidence="1 2" key="1">
    <citation type="submission" date="2018-12" db="EMBL/GenBank/DDBJ databases">
        <title>Sphingomonas sp. HMF7854 Genome sequencing and assembly.</title>
        <authorList>
            <person name="Cha I."/>
            <person name="Kang H."/>
            <person name="Kim H."/>
            <person name="Kang J."/>
            <person name="Joh K."/>
        </authorList>
    </citation>
    <scope>NUCLEOTIDE SEQUENCE [LARGE SCALE GENOMIC DNA]</scope>
    <source>
        <strain evidence="1 2">HMF7854</strain>
    </source>
</reference>
<keyword evidence="2" id="KW-1185">Reference proteome</keyword>
<accession>A0A3R9WLT8</accession>
<dbReference type="EMBL" id="RWJF01000001">
    <property type="protein sequence ID" value="RST29457.1"/>
    <property type="molecule type" value="Genomic_DNA"/>
</dbReference>
<name>A0A3R9WLT8_9SPHN</name>
<dbReference type="RefSeq" id="WP_126717300.1">
    <property type="nucleotide sequence ID" value="NZ_RWJF01000001.1"/>
</dbReference>
<dbReference type="OrthoDB" id="7506088at2"/>
<sequence>MAPLDYELLRPHLRRVPLEIGTDLASAGEQIEAVWFMEGSVAGFLDVLWDRRRLAMGLVGREGCIG</sequence>
<evidence type="ECO:0000313" key="1">
    <source>
        <dbReference type="EMBL" id="RST29457.1"/>
    </source>
</evidence>